<name>A0A163LLD6_DIDRA</name>
<keyword evidence="6" id="KW-1185">Reference proteome</keyword>
<evidence type="ECO:0000256" key="1">
    <source>
        <dbReference type="ARBA" id="ARBA00008072"/>
    </source>
</evidence>
<dbReference type="STRING" id="5454.A0A163LLD6"/>
<proteinExistence type="inferred from homology"/>
<dbReference type="InterPro" id="IPR011032">
    <property type="entry name" value="GroES-like_sf"/>
</dbReference>
<dbReference type="PANTHER" id="PTHR45348:SF6">
    <property type="entry name" value="TRANS-ENOYL REDUCTASE APDC"/>
    <property type="match status" value="1"/>
</dbReference>
<dbReference type="CDD" id="cd08249">
    <property type="entry name" value="enoyl_reductase_like"/>
    <property type="match status" value="1"/>
</dbReference>
<organism evidence="5 6">
    <name type="scientific">Didymella rabiei</name>
    <name type="common">Chickpea ascochyta blight fungus</name>
    <name type="synonym">Mycosphaerella rabiei</name>
    <dbReference type="NCBI Taxonomy" id="5454"/>
    <lineage>
        <taxon>Eukaryota</taxon>
        <taxon>Fungi</taxon>
        <taxon>Dikarya</taxon>
        <taxon>Ascomycota</taxon>
        <taxon>Pezizomycotina</taxon>
        <taxon>Dothideomycetes</taxon>
        <taxon>Pleosporomycetidae</taxon>
        <taxon>Pleosporales</taxon>
        <taxon>Pleosporineae</taxon>
        <taxon>Didymellaceae</taxon>
        <taxon>Ascochyta</taxon>
    </lineage>
</organism>
<dbReference type="InterPro" id="IPR020843">
    <property type="entry name" value="ER"/>
</dbReference>
<dbReference type="SUPFAM" id="SSF50129">
    <property type="entry name" value="GroES-like"/>
    <property type="match status" value="1"/>
</dbReference>
<evidence type="ECO:0000313" key="5">
    <source>
        <dbReference type="EMBL" id="KZM27894.1"/>
    </source>
</evidence>
<dbReference type="InterPro" id="IPR036291">
    <property type="entry name" value="NAD(P)-bd_dom_sf"/>
</dbReference>
<dbReference type="OrthoDB" id="48317at2759"/>
<evidence type="ECO:0000313" key="6">
    <source>
        <dbReference type="Proteomes" id="UP000076837"/>
    </source>
</evidence>
<dbReference type="InterPro" id="IPR013154">
    <property type="entry name" value="ADH-like_N"/>
</dbReference>
<dbReference type="SUPFAM" id="SSF51735">
    <property type="entry name" value="NAD(P)-binding Rossmann-fold domains"/>
    <property type="match status" value="1"/>
</dbReference>
<keyword evidence="4" id="KW-0560">Oxidoreductase</keyword>
<keyword evidence="3" id="KW-0521">NADP</keyword>
<dbReference type="AlphaFoldDB" id="A0A163LLD6"/>
<dbReference type="EMBL" id="JYNV01000047">
    <property type="protein sequence ID" value="KZM27894.1"/>
    <property type="molecule type" value="Genomic_DNA"/>
</dbReference>
<dbReference type="Proteomes" id="UP000076837">
    <property type="component" value="Unassembled WGS sequence"/>
</dbReference>
<dbReference type="PANTHER" id="PTHR45348">
    <property type="entry name" value="HYPOTHETICAL OXIDOREDUCTASE (EUROFUNG)"/>
    <property type="match status" value="1"/>
</dbReference>
<evidence type="ECO:0000256" key="3">
    <source>
        <dbReference type="ARBA" id="ARBA00022857"/>
    </source>
</evidence>
<dbReference type="Gene3D" id="3.90.180.10">
    <property type="entry name" value="Medium-chain alcohol dehydrogenases, catalytic domain"/>
    <property type="match status" value="1"/>
</dbReference>
<evidence type="ECO:0000256" key="2">
    <source>
        <dbReference type="ARBA" id="ARBA00011245"/>
    </source>
</evidence>
<evidence type="ECO:0000256" key="4">
    <source>
        <dbReference type="ARBA" id="ARBA00023002"/>
    </source>
</evidence>
<comment type="subunit">
    <text evidence="2">Monomer.</text>
</comment>
<comment type="caution">
    <text evidence="5">The sequence shown here is derived from an EMBL/GenBank/DDBJ whole genome shotgun (WGS) entry which is preliminary data.</text>
</comment>
<reference evidence="5 6" key="1">
    <citation type="journal article" date="2016" name="Sci. Rep.">
        <title>Draft genome sequencing and secretome analysis of fungal phytopathogen Ascochyta rabiei provides insight into the necrotrophic effector repertoire.</title>
        <authorList>
            <person name="Verma S."/>
            <person name="Gazara R.K."/>
            <person name="Nizam S."/>
            <person name="Parween S."/>
            <person name="Chattopadhyay D."/>
            <person name="Verma P.K."/>
        </authorList>
    </citation>
    <scope>NUCLEOTIDE SEQUENCE [LARGE SCALE GENOMIC DNA]</scope>
    <source>
        <strain evidence="5 6">ArDII</strain>
    </source>
</reference>
<dbReference type="Pfam" id="PF08240">
    <property type="entry name" value="ADH_N"/>
    <property type="match status" value="1"/>
</dbReference>
<comment type="similarity">
    <text evidence="1">Belongs to the zinc-containing alcohol dehydrogenase family.</text>
</comment>
<dbReference type="Gene3D" id="3.40.50.720">
    <property type="entry name" value="NAD(P)-binding Rossmann-like Domain"/>
    <property type="match status" value="1"/>
</dbReference>
<dbReference type="Pfam" id="PF00107">
    <property type="entry name" value="ADH_zinc_N"/>
    <property type="match status" value="1"/>
</dbReference>
<accession>A0A163LLD6</accession>
<dbReference type="GO" id="GO:0016651">
    <property type="term" value="F:oxidoreductase activity, acting on NAD(P)H"/>
    <property type="evidence" value="ECO:0007669"/>
    <property type="project" value="InterPro"/>
</dbReference>
<gene>
    <name evidence="5" type="ORF">ST47_g963</name>
</gene>
<sequence length="370" mass="39323">MAAMVSSTLPATHTAVKVVGSNHLVVTKDAAMPVFDKSEVLVRVACISINPVDAKSVDMSPTPGATVGTDFSGVVVALGSDVDAEQWHITDRVMGGIFGNNPLRHDNGAFAEYLAVPAKLLWHIPADMDFTTAASLPTALATIGMSLFQYLQIPMPDISGPLQPGSKEENHGAKFVLVYGGGTASGAMAIQVLRLLGLNPITTCSATSAARSRELGASATFDYSSPDCGTEILEHTAGSLTLALDCISNMASMETCYKALGPAGGRYLALDPFPIRGHTRRSVEPDWICAYTQFGHAIPWAPPFDLDARLDDREGAETWYPLAQVLLNKGLLVPQPLELRPGGLDAIGEAMYQVRKGQIKGKKLVVQLSY</sequence>
<dbReference type="InterPro" id="IPR013149">
    <property type="entry name" value="ADH-like_C"/>
</dbReference>
<dbReference type="SMART" id="SM00829">
    <property type="entry name" value="PKS_ER"/>
    <property type="match status" value="1"/>
</dbReference>
<protein>
    <submittedName>
        <fullName evidence="5">Oxidoreductase</fullName>
    </submittedName>
</protein>
<dbReference type="InterPro" id="IPR047122">
    <property type="entry name" value="Trans-enoyl_RdTase-like"/>
</dbReference>